<dbReference type="Pfam" id="PF01061">
    <property type="entry name" value="ABC2_membrane"/>
    <property type="match status" value="1"/>
</dbReference>
<evidence type="ECO:0000256" key="8">
    <source>
        <dbReference type="ARBA" id="ARBA00022989"/>
    </source>
</evidence>
<comment type="subcellular location">
    <subcellularLocation>
        <location evidence="11">Cell inner membrane</location>
        <topology evidence="11">Multi-pass membrane protein</topology>
    </subcellularLocation>
    <subcellularLocation>
        <location evidence="1">Cell membrane</location>
        <topology evidence="1">Multi-pass membrane protein</topology>
    </subcellularLocation>
</comment>
<dbReference type="AlphaFoldDB" id="A0A7X6I6N4"/>
<dbReference type="EMBL" id="VTOX01000003">
    <property type="protein sequence ID" value="NKE66415.1"/>
    <property type="molecule type" value="Genomic_DNA"/>
</dbReference>
<dbReference type="Proteomes" id="UP000521868">
    <property type="component" value="Unassembled WGS sequence"/>
</dbReference>
<evidence type="ECO:0000256" key="6">
    <source>
        <dbReference type="ARBA" id="ARBA00022692"/>
    </source>
</evidence>
<evidence type="ECO:0000313" key="14">
    <source>
        <dbReference type="Proteomes" id="UP000521868"/>
    </source>
</evidence>
<dbReference type="PROSITE" id="PS51012">
    <property type="entry name" value="ABC_TM2"/>
    <property type="match status" value="1"/>
</dbReference>
<feature type="domain" description="ABC transmembrane type-2" evidence="12">
    <location>
        <begin position="38"/>
        <end position="263"/>
    </location>
</feature>
<feature type="transmembrane region" description="Helical" evidence="11">
    <location>
        <begin position="151"/>
        <end position="173"/>
    </location>
</feature>
<keyword evidence="9" id="KW-0625">Polysaccharide transport</keyword>
<keyword evidence="6 11" id="KW-0812">Transmembrane</keyword>
<evidence type="ECO:0000313" key="13">
    <source>
        <dbReference type="EMBL" id="NKE66415.1"/>
    </source>
</evidence>
<evidence type="ECO:0000256" key="7">
    <source>
        <dbReference type="ARBA" id="ARBA00022903"/>
    </source>
</evidence>
<feature type="transmembrane region" description="Helical" evidence="11">
    <location>
        <begin position="76"/>
        <end position="97"/>
    </location>
</feature>
<comment type="similarity">
    <text evidence="2 11">Belongs to the ABC-2 integral membrane protein family.</text>
</comment>
<comment type="caution">
    <text evidence="13">The sequence shown here is derived from an EMBL/GenBank/DDBJ whole genome shotgun (WGS) entry which is preliminary data.</text>
</comment>
<feature type="transmembrane region" description="Helical" evidence="11">
    <location>
        <begin position="118"/>
        <end position="145"/>
    </location>
</feature>
<organism evidence="13 14">
    <name type="scientific">Ramlibacter lithotrophicus</name>
    <dbReference type="NCBI Taxonomy" id="2606681"/>
    <lineage>
        <taxon>Bacteria</taxon>
        <taxon>Pseudomonadati</taxon>
        <taxon>Pseudomonadota</taxon>
        <taxon>Betaproteobacteria</taxon>
        <taxon>Burkholderiales</taxon>
        <taxon>Comamonadaceae</taxon>
        <taxon>Ramlibacter</taxon>
    </lineage>
</organism>
<accession>A0A7X6I6N4</accession>
<dbReference type="PIRSF" id="PIRSF006648">
    <property type="entry name" value="DrrB"/>
    <property type="match status" value="1"/>
</dbReference>
<sequence length="271" mass="29563">MLSRLLHLGHPIFLARHRWLVLQMVRREIMARYQGSVLGASWGLLSPLLILAAYTFVFRGVFKARWPGGSDSTAEFVLQLFAGLLVFNLFSEVLTRAPRLVLEQPNLVKRVVFPLETLSWVAVGAVMFNAGIALGILLAATVALGSHLTPWVLATPLVLACTVPILLGLCWLLSGLGVFLRDVGHVVGPAVSLLLFVSPILYPTSALPPFVADLLWLNPLTFPIEALRGLVLKGTPPDWGALASYTAIGLAFAFLAHRLFERIRPAFADEV</sequence>
<evidence type="ECO:0000256" key="5">
    <source>
        <dbReference type="ARBA" id="ARBA00022597"/>
    </source>
</evidence>
<keyword evidence="7" id="KW-0972">Capsule biogenesis/degradation</keyword>
<keyword evidence="5" id="KW-0762">Sugar transport</keyword>
<evidence type="ECO:0000259" key="12">
    <source>
        <dbReference type="PROSITE" id="PS51012"/>
    </source>
</evidence>
<dbReference type="GO" id="GO:0015774">
    <property type="term" value="P:polysaccharide transport"/>
    <property type="evidence" value="ECO:0007669"/>
    <property type="project" value="UniProtKB-KW"/>
</dbReference>
<evidence type="ECO:0000256" key="1">
    <source>
        <dbReference type="ARBA" id="ARBA00004651"/>
    </source>
</evidence>
<dbReference type="InterPro" id="IPR000412">
    <property type="entry name" value="ABC_2_transport"/>
</dbReference>
<evidence type="ECO:0000256" key="2">
    <source>
        <dbReference type="ARBA" id="ARBA00007783"/>
    </source>
</evidence>
<dbReference type="PANTHER" id="PTHR30413:SF10">
    <property type="entry name" value="CAPSULE POLYSACCHARIDE EXPORT INNER-MEMBRANE PROTEIN CTRC"/>
    <property type="match status" value="1"/>
</dbReference>
<name>A0A7X6I6N4_9BURK</name>
<evidence type="ECO:0000256" key="4">
    <source>
        <dbReference type="ARBA" id="ARBA00022475"/>
    </source>
</evidence>
<protein>
    <recommendedName>
        <fullName evidence="11">Transport permease protein</fullName>
    </recommendedName>
</protein>
<evidence type="ECO:0000256" key="11">
    <source>
        <dbReference type="RuleBase" id="RU361157"/>
    </source>
</evidence>
<dbReference type="GO" id="GO:0015920">
    <property type="term" value="P:lipopolysaccharide transport"/>
    <property type="evidence" value="ECO:0007669"/>
    <property type="project" value="TreeGrafter"/>
</dbReference>
<dbReference type="InterPro" id="IPR013525">
    <property type="entry name" value="ABC2_TM"/>
</dbReference>
<dbReference type="GO" id="GO:0043190">
    <property type="term" value="C:ATP-binding cassette (ABC) transporter complex"/>
    <property type="evidence" value="ECO:0007669"/>
    <property type="project" value="InterPro"/>
</dbReference>
<keyword evidence="3 11" id="KW-0813">Transport</keyword>
<feature type="transmembrane region" description="Helical" evidence="11">
    <location>
        <begin position="36"/>
        <end position="56"/>
    </location>
</feature>
<reference evidence="13 14" key="1">
    <citation type="journal article" date="2020" name="Nature">
        <title>Bacterial chemolithoautotrophy via manganese oxidation.</title>
        <authorList>
            <person name="Yu H."/>
            <person name="Leadbetter J.R."/>
        </authorList>
    </citation>
    <scope>NUCLEOTIDE SEQUENCE [LARGE SCALE GENOMIC DNA]</scope>
    <source>
        <strain evidence="13 14">RBP-1</strain>
    </source>
</reference>
<gene>
    <name evidence="13" type="ORF">RAMLITH_11335</name>
</gene>
<keyword evidence="14" id="KW-1185">Reference proteome</keyword>
<evidence type="ECO:0000256" key="9">
    <source>
        <dbReference type="ARBA" id="ARBA00023047"/>
    </source>
</evidence>
<keyword evidence="4 11" id="KW-1003">Cell membrane</keyword>
<keyword evidence="8 11" id="KW-1133">Transmembrane helix</keyword>
<proteinExistence type="inferred from homology"/>
<feature type="transmembrane region" description="Helical" evidence="11">
    <location>
        <begin position="185"/>
        <end position="202"/>
    </location>
</feature>
<dbReference type="GO" id="GO:0140359">
    <property type="term" value="F:ABC-type transporter activity"/>
    <property type="evidence" value="ECO:0007669"/>
    <property type="project" value="InterPro"/>
</dbReference>
<dbReference type="RefSeq" id="WP_168107522.1">
    <property type="nucleotide sequence ID" value="NZ_VTOX01000003.1"/>
</dbReference>
<keyword evidence="10 11" id="KW-0472">Membrane</keyword>
<dbReference type="InterPro" id="IPR047817">
    <property type="entry name" value="ABC2_TM_bact-type"/>
</dbReference>
<evidence type="ECO:0000256" key="10">
    <source>
        <dbReference type="ARBA" id="ARBA00023136"/>
    </source>
</evidence>
<feature type="transmembrane region" description="Helical" evidence="11">
    <location>
        <begin position="239"/>
        <end position="256"/>
    </location>
</feature>
<dbReference type="PANTHER" id="PTHR30413">
    <property type="entry name" value="INNER MEMBRANE TRANSPORT PERMEASE"/>
    <property type="match status" value="1"/>
</dbReference>
<evidence type="ECO:0000256" key="3">
    <source>
        <dbReference type="ARBA" id="ARBA00022448"/>
    </source>
</evidence>